<evidence type="ECO:0000313" key="3">
    <source>
        <dbReference type="Proteomes" id="UP001164390"/>
    </source>
</evidence>
<keyword evidence="1" id="KW-0812">Transmembrane</keyword>
<proteinExistence type="predicted"/>
<keyword evidence="3" id="KW-1185">Reference proteome</keyword>
<gene>
    <name evidence="2" type="ORF">L0C25_02195</name>
</gene>
<name>A0AA46TIJ3_9ACTN</name>
<dbReference type="EMBL" id="CP094970">
    <property type="protein sequence ID" value="UYM05905.1"/>
    <property type="molecule type" value="Genomic_DNA"/>
</dbReference>
<feature type="transmembrane region" description="Helical" evidence="1">
    <location>
        <begin position="12"/>
        <end position="32"/>
    </location>
</feature>
<dbReference type="KEGG" id="sgrg:L0C25_02195"/>
<keyword evidence="1" id="KW-1133">Transmembrane helix</keyword>
<reference evidence="2" key="1">
    <citation type="submission" date="2022-01" db="EMBL/GenBank/DDBJ databases">
        <title>Nocardioidaceae gen. sp. A5X3R13.</title>
        <authorList>
            <person name="Lopez Marin M.A."/>
            <person name="Uhlik O."/>
        </authorList>
    </citation>
    <scope>NUCLEOTIDE SEQUENCE</scope>
    <source>
        <strain evidence="2">A5X3R13</strain>
    </source>
</reference>
<protein>
    <submittedName>
        <fullName evidence="2">Uncharacterized protein</fullName>
    </submittedName>
</protein>
<dbReference type="AlphaFoldDB" id="A0AA46TIJ3"/>
<keyword evidence="1" id="KW-0472">Membrane</keyword>
<dbReference type="RefSeq" id="WP_271634747.1">
    <property type="nucleotide sequence ID" value="NZ_CP094970.1"/>
</dbReference>
<evidence type="ECO:0000313" key="2">
    <source>
        <dbReference type="EMBL" id="UYM05905.1"/>
    </source>
</evidence>
<dbReference type="Proteomes" id="UP001164390">
    <property type="component" value="Chromosome"/>
</dbReference>
<evidence type="ECO:0000256" key="1">
    <source>
        <dbReference type="SAM" id="Phobius"/>
    </source>
</evidence>
<sequence length="81" mass="8759">MTASYHVPDGFVIGLGTAAIGLGLMLAAVVVWRGRGRSDVVDDAGYVYVYFDEDGNEHLIPLDELDEYEIVDVTGEKHGST</sequence>
<accession>A0AA46TIJ3</accession>
<organism evidence="2 3">
    <name type="scientific">Solicola gregarius</name>
    <dbReference type="NCBI Taxonomy" id="2908642"/>
    <lineage>
        <taxon>Bacteria</taxon>
        <taxon>Bacillati</taxon>
        <taxon>Actinomycetota</taxon>
        <taxon>Actinomycetes</taxon>
        <taxon>Propionibacteriales</taxon>
        <taxon>Nocardioidaceae</taxon>
        <taxon>Solicola</taxon>
    </lineage>
</organism>